<evidence type="ECO:0000256" key="6">
    <source>
        <dbReference type="PROSITE-ProRule" id="PRU00283"/>
    </source>
</evidence>
<comment type="subcellular location">
    <subcellularLocation>
        <location evidence="1">Cytoplasm</location>
    </subcellularLocation>
</comment>
<dbReference type="GO" id="GO:0008017">
    <property type="term" value="F:microtubule binding"/>
    <property type="evidence" value="ECO:0007669"/>
    <property type="project" value="InterPro"/>
</dbReference>
<organism evidence="8 9">
    <name type="scientific">Polarella glacialis</name>
    <name type="common">Dinoflagellate</name>
    <dbReference type="NCBI Taxonomy" id="89957"/>
    <lineage>
        <taxon>Eukaryota</taxon>
        <taxon>Sar</taxon>
        <taxon>Alveolata</taxon>
        <taxon>Dinophyceae</taxon>
        <taxon>Suessiales</taxon>
        <taxon>Suessiaceae</taxon>
        <taxon>Polarella</taxon>
    </lineage>
</organism>
<keyword evidence="4" id="KW-0067">ATP-binding</keyword>
<dbReference type="PANTHER" id="PTHR47969:SF15">
    <property type="entry name" value="CHROMOSOME-ASSOCIATED KINESIN KIF4A-RELATED"/>
    <property type="match status" value="1"/>
</dbReference>
<feature type="domain" description="Kinesin motor" evidence="7">
    <location>
        <begin position="1"/>
        <end position="73"/>
    </location>
</feature>
<dbReference type="InterPro" id="IPR036961">
    <property type="entry name" value="Kinesin_motor_dom_sf"/>
</dbReference>
<dbReference type="Proteomes" id="UP000654075">
    <property type="component" value="Unassembled WGS sequence"/>
</dbReference>
<dbReference type="InterPro" id="IPR001752">
    <property type="entry name" value="Kinesin_motor_dom"/>
</dbReference>
<evidence type="ECO:0000256" key="3">
    <source>
        <dbReference type="ARBA" id="ARBA00022741"/>
    </source>
</evidence>
<dbReference type="GO" id="GO:0051231">
    <property type="term" value="P:spindle elongation"/>
    <property type="evidence" value="ECO:0007669"/>
    <property type="project" value="TreeGrafter"/>
</dbReference>
<keyword evidence="5" id="KW-0175">Coiled coil</keyword>
<accession>A0A813GQ77</accession>
<evidence type="ECO:0000256" key="4">
    <source>
        <dbReference type="ARBA" id="ARBA00022840"/>
    </source>
</evidence>
<evidence type="ECO:0000313" key="8">
    <source>
        <dbReference type="EMBL" id="CAE8626252.1"/>
    </source>
</evidence>
<keyword evidence="9" id="KW-1185">Reference proteome</keyword>
<evidence type="ECO:0000313" key="9">
    <source>
        <dbReference type="Proteomes" id="UP000654075"/>
    </source>
</evidence>
<dbReference type="GO" id="GO:0005737">
    <property type="term" value="C:cytoplasm"/>
    <property type="evidence" value="ECO:0007669"/>
    <property type="project" value="UniProtKB-SubCell"/>
</dbReference>
<evidence type="ECO:0000256" key="1">
    <source>
        <dbReference type="ARBA" id="ARBA00004496"/>
    </source>
</evidence>
<dbReference type="GO" id="GO:0005875">
    <property type="term" value="C:microtubule associated complex"/>
    <property type="evidence" value="ECO:0007669"/>
    <property type="project" value="TreeGrafter"/>
</dbReference>
<keyword evidence="3" id="KW-0547">Nucleotide-binding</keyword>
<comment type="similarity">
    <text evidence="6">Belongs to the TRAFAC class myosin-kinesin ATPase superfamily. Kinesin family.</text>
</comment>
<sequence>MNVASSRSHTVLVLTLVHRSGIPGGEDFNGPSGGRAVREVISNLSLVDLAGSERASDSGLAERFKEAVSINQS</sequence>
<dbReference type="GO" id="GO:0007052">
    <property type="term" value="P:mitotic spindle organization"/>
    <property type="evidence" value="ECO:0007669"/>
    <property type="project" value="TreeGrafter"/>
</dbReference>
<evidence type="ECO:0000256" key="5">
    <source>
        <dbReference type="ARBA" id="ARBA00023054"/>
    </source>
</evidence>
<gene>
    <name evidence="8" type="ORF">PGLA1383_LOCUS43199</name>
</gene>
<dbReference type="InterPro" id="IPR027640">
    <property type="entry name" value="Kinesin-like_fam"/>
</dbReference>
<feature type="non-terminal residue" evidence="8">
    <location>
        <position position="73"/>
    </location>
</feature>
<dbReference type="GO" id="GO:0007018">
    <property type="term" value="P:microtubule-based movement"/>
    <property type="evidence" value="ECO:0007669"/>
    <property type="project" value="InterPro"/>
</dbReference>
<dbReference type="AlphaFoldDB" id="A0A813GQ77"/>
<comment type="caution">
    <text evidence="8">The sequence shown here is derived from an EMBL/GenBank/DDBJ whole genome shotgun (WGS) entry which is preliminary data.</text>
</comment>
<proteinExistence type="inferred from homology"/>
<dbReference type="InterPro" id="IPR027417">
    <property type="entry name" value="P-loop_NTPase"/>
</dbReference>
<dbReference type="GO" id="GO:0005524">
    <property type="term" value="F:ATP binding"/>
    <property type="evidence" value="ECO:0007669"/>
    <property type="project" value="UniProtKB-KW"/>
</dbReference>
<evidence type="ECO:0000259" key="7">
    <source>
        <dbReference type="PROSITE" id="PS50067"/>
    </source>
</evidence>
<dbReference type="PROSITE" id="PS50067">
    <property type="entry name" value="KINESIN_MOTOR_2"/>
    <property type="match status" value="1"/>
</dbReference>
<dbReference type="Pfam" id="PF00225">
    <property type="entry name" value="Kinesin"/>
    <property type="match status" value="1"/>
</dbReference>
<name>A0A813GQ77_POLGL</name>
<dbReference type="PANTHER" id="PTHR47969">
    <property type="entry name" value="CHROMOSOME-ASSOCIATED KINESIN KIF4A-RELATED"/>
    <property type="match status" value="1"/>
</dbReference>
<reference evidence="8" key="1">
    <citation type="submission" date="2021-02" db="EMBL/GenBank/DDBJ databases">
        <authorList>
            <person name="Dougan E. K."/>
            <person name="Rhodes N."/>
            <person name="Thang M."/>
            <person name="Chan C."/>
        </authorList>
    </citation>
    <scope>NUCLEOTIDE SEQUENCE</scope>
</reference>
<evidence type="ECO:0000256" key="2">
    <source>
        <dbReference type="ARBA" id="ARBA00022490"/>
    </source>
</evidence>
<dbReference type="SUPFAM" id="SSF52540">
    <property type="entry name" value="P-loop containing nucleoside triphosphate hydrolases"/>
    <property type="match status" value="1"/>
</dbReference>
<protein>
    <recommendedName>
        <fullName evidence="7">Kinesin motor domain-containing protein</fullName>
    </recommendedName>
</protein>
<dbReference type="EMBL" id="CAJNNV010028939">
    <property type="protein sequence ID" value="CAE8626252.1"/>
    <property type="molecule type" value="Genomic_DNA"/>
</dbReference>
<dbReference type="Gene3D" id="3.40.850.10">
    <property type="entry name" value="Kinesin motor domain"/>
    <property type="match status" value="1"/>
</dbReference>
<keyword evidence="2" id="KW-0963">Cytoplasm</keyword>
<dbReference type="GO" id="GO:0003777">
    <property type="term" value="F:microtubule motor activity"/>
    <property type="evidence" value="ECO:0007669"/>
    <property type="project" value="InterPro"/>
</dbReference>
<comment type="caution">
    <text evidence="6">Lacks conserved residue(s) required for the propagation of feature annotation.</text>
</comment>